<dbReference type="PANTHER" id="PTHR14136:SF17">
    <property type="entry name" value="BTB_POZ DOMAIN-CONTAINING PROTEIN KCTD9"/>
    <property type="match status" value="1"/>
</dbReference>
<sequence length="381" mass="40557">MEGVANGMKRSFRMSQVVSHPSTLAVFSGLFAAVIAFLINLISGGNTSSQIIIALVFAILFSLGLASWQMYTQDQSGKQWMAMMQELVFQTYFLTLLTDNPEISQIAQQRLGQVLKTLNGDQQLSMLKFFVHNGLPATLIGDALQGSKALVGADLQKIVLPQINLAQMDLRRVNFREANLQGADLSGVNLYRADLSGANLSHATLKGADLRGADLRGTDLTGADLSDSSFGEAKGGHDALGSQGERGSARHPDLQAHLSHAQLAGAKMRGSYLSGVDLSQANLRGADLSKAYFYGANLQGADLSGANLTETTLTEANIEGANLTEANLSKATLIGANLRQADLSGARLTLAIFEMADLREAKVTDEQLCTIGSGEALKREP</sequence>
<dbReference type="OrthoDB" id="480722at2"/>
<feature type="transmembrane region" description="Helical" evidence="2">
    <location>
        <begin position="51"/>
        <end position="71"/>
    </location>
</feature>
<gene>
    <name evidence="3" type="ORF">Krac_4489</name>
</gene>
<evidence type="ECO:0000256" key="2">
    <source>
        <dbReference type="SAM" id="Phobius"/>
    </source>
</evidence>
<dbReference type="eggNOG" id="COG1357">
    <property type="taxonomic scope" value="Bacteria"/>
</dbReference>
<dbReference type="AlphaFoldDB" id="D6TSW6"/>
<proteinExistence type="predicted"/>
<reference evidence="3 4" key="1">
    <citation type="journal article" date="2011" name="Stand. Genomic Sci.">
        <title>Non-contiguous finished genome sequence and contextual data of the filamentous soil bacterium Ktedonobacter racemifer type strain (SOSP1-21).</title>
        <authorList>
            <person name="Chang Y.J."/>
            <person name="Land M."/>
            <person name="Hauser L."/>
            <person name="Chertkov O."/>
            <person name="Del Rio T.G."/>
            <person name="Nolan M."/>
            <person name="Copeland A."/>
            <person name="Tice H."/>
            <person name="Cheng J.F."/>
            <person name="Lucas S."/>
            <person name="Han C."/>
            <person name="Goodwin L."/>
            <person name="Pitluck S."/>
            <person name="Ivanova N."/>
            <person name="Ovchinikova G."/>
            <person name="Pati A."/>
            <person name="Chen A."/>
            <person name="Palaniappan K."/>
            <person name="Mavromatis K."/>
            <person name="Liolios K."/>
            <person name="Brettin T."/>
            <person name="Fiebig A."/>
            <person name="Rohde M."/>
            <person name="Abt B."/>
            <person name="Goker M."/>
            <person name="Detter J.C."/>
            <person name="Woyke T."/>
            <person name="Bristow J."/>
            <person name="Eisen J.A."/>
            <person name="Markowitz V."/>
            <person name="Hugenholtz P."/>
            <person name="Kyrpides N.C."/>
            <person name="Klenk H.P."/>
            <person name="Lapidus A."/>
        </authorList>
    </citation>
    <scope>NUCLEOTIDE SEQUENCE [LARGE SCALE GENOMIC DNA]</scope>
    <source>
        <strain evidence="4">DSM 44963</strain>
    </source>
</reference>
<keyword evidence="2" id="KW-1133">Transmembrane helix</keyword>
<dbReference type="EMBL" id="ADVG01000003">
    <property type="protein sequence ID" value="EFH83517.1"/>
    <property type="molecule type" value="Genomic_DNA"/>
</dbReference>
<dbReference type="SUPFAM" id="SSF141571">
    <property type="entry name" value="Pentapeptide repeat-like"/>
    <property type="match status" value="2"/>
</dbReference>
<protein>
    <submittedName>
        <fullName evidence="3">Pentapeptide repeat protein</fullName>
    </submittedName>
</protein>
<evidence type="ECO:0000256" key="1">
    <source>
        <dbReference type="SAM" id="MobiDB-lite"/>
    </source>
</evidence>
<feature type="region of interest" description="Disordered" evidence="1">
    <location>
        <begin position="226"/>
        <end position="252"/>
    </location>
</feature>
<dbReference type="Proteomes" id="UP000004508">
    <property type="component" value="Unassembled WGS sequence"/>
</dbReference>
<dbReference type="InterPro" id="IPR051082">
    <property type="entry name" value="Pentapeptide-BTB/POZ_domain"/>
</dbReference>
<dbReference type="PANTHER" id="PTHR14136">
    <property type="entry name" value="BTB_POZ DOMAIN-CONTAINING PROTEIN KCTD9"/>
    <property type="match status" value="1"/>
</dbReference>
<comment type="caution">
    <text evidence="3">The sequence shown here is derived from an EMBL/GenBank/DDBJ whole genome shotgun (WGS) entry which is preliminary data.</text>
</comment>
<dbReference type="Pfam" id="PF00805">
    <property type="entry name" value="Pentapeptide"/>
    <property type="match status" value="3"/>
</dbReference>
<dbReference type="Gene3D" id="2.160.20.80">
    <property type="entry name" value="E3 ubiquitin-protein ligase SopA"/>
    <property type="match status" value="3"/>
</dbReference>
<keyword evidence="4" id="KW-1185">Reference proteome</keyword>
<feature type="transmembrane region" description="Helical" evidence="2">
    <location>
        <begin position="21"/>
        <end position="39"/>
    </location>
</feature>
<keyword evidence="2" id="KW-0472">Membrane</keyword>
<evidence type="ECO:0000313" key="3">
    <source>
        <dbReference type="EMBL" id="EFH83517.1"/>
    </source>
</evidence>
<name>D6TSW6_KTERA</name>
<keyword evidence="2" id="KW-0812">Transmembrane</keyword>
<accession>D6TSW6</accession>
<dbReference type="STRING" id="485913.Krac_4489"/>
<organism evidence="3 4">
    <name type="scientific">Ktedonobacter racemifer DSM 44963</name>
    <dbReference type="NCBI Taxonomy" id="485913"/>
    <lineage>
        <taxon>Bacteria</taxon>
        <taxon>Bacillati</taxon>
        <taxon>Chloroflexota</taxon>
        <taxon>Ktedonobacteria</taxon>
        <taxon>Ktedonobacterales</taxon>
        <taxon>Ktedonobacteraceae</taxon>
        <taxon>Ktedonobacter</taxon>
    </lineage>
</organism>
<dbReference type="InterPro" id="IPR001646">
    <property type="entry name" value="5peptide_repeat"/>
</dbReference>
<dbReference type="InParanoid" id="D6TSW6"/>
<evidence type="ECO:0000313" key="4">
    <source>
        <dbReference type="Proteomes" id="UP000004508"/>
    </source>
</evidence>